<gene>
    <name evidence="3" type="ORF">ACFQRG_09405</name>
</gene>
<feature type="compositionally biased region" description="Acidic residues" evidence="1">
    <location>
        <begin position="392"/>
        <end position="402"/>
    </location>
</feature>
<proteinExistence type="predicted"/>
<keyword evidence="4" id="KW-1185">Reference proteome</keyword>
<dbReference type="RefSeq" id="WP_380965640.1">
    <property type="nucleotide sequence ID" value="NZ_JBHTCO010000011.1"/>
</dbReference>
<feature type="compositionally biased region" description="Basic and acidic residues" evidence="1">
    <location>
        <begin position="408"/>
        <end position="514"/>
    </location>
</feature>
<dbReference type="SMART" id="SM00257">
    <property type="entry name" value="LysM"/>
    <property type="match status" value="1"/>
</dbReference>
<protein>
    <submittedName>
        <fullName evidence="3">LysM peptidoglycan-binding domain-containing protein</fullName>
    </submittedName>
</protein>
<dbReference type="PANTHER" id="PTHR33734">
    <property type="entry name" value="LYSM DOMAIN-CONTAINING GPI-ANCHORED PROTEIN 2"/>
    <property type="match status" value="1"/>
</dbReference>
<evidence type="ECO:0000259" key="2">
    <source>
        <dbReference type="PROSITE" id="PS51782"/>
    </source>
</evidence>
<dbReference type="SUPFAM" id="SSF54106">
    <property type="entry name" value="LysM domain"/>
    <property type="match status" value="1"/>
</dbReference>
<sequence>MSQSSSKSLQFSINETIWLKDGEAAEEILSMALEPDITIEENRSYVSIKGGLRLTGEYKPAEDKGLANQPDPTTFRTIDEITESDSGTSLIEHRFPVDITIPSERIHDLEDVFVMIETFDYSMPEKNCIQLEADISITGLIEENSFPAYGDDNNNDSENAVNHPYLADKSLESEQTDDFHPDSNEIPFQQSFQFEASRDVDNKPDQQESPQIEMKKREEDHKKQSTSFREDKDQFSPFNHYSLSNQDFGDHDEKSINQISQDDILPLRPIFPNIDKIPEQDEVQTNTDSQYQYNYNQMKKDTDIEWEHQEALRQNYNETSDDESLELYDNQHGVEQDQVNNDRDNIDEAAQKVQYENFDISNEEDETTEYNEDLSYSKRENESSSYNGEDHDSIEETEDESNYQENQNHAESDKGRFEKKIKVVPKENKNVNKKENKKETKEENKKENKEVEKQNKKLEKSEEKAVKKENKQKYKENKKEKKEIENQENVNKEAENEEKGYESENEPKKKMSKREENALYLTSMLTNENEQFSKVKMCIVQSGDSIESISERYQVPVTSILRKNNLESDFVDEGQVLYIPIPKKR</sequence>
<dbReference type="PANTHER" id="PTHR33734:SF36">
    <property type="entry name" value="STAGE VI SPORULATION PROTEIN D"/>
    <property type="match status" value="1"/>
</dbReference>
<dbReference type="CDD" id="cd00118">
    <property type="entry name" value="LysM"/>
    <property type="match status" value="1"/>
</dbReference>
<dbReference type="Gene3D" id="3.10.350.10">
    <property type="entry name" value="LysM domain"/>
    <property type="match status" value="1"/>
</dbReference>
<comment type="caution">
    <text evidence="3">The sequence shown here is derived from an EMBL/GenBank/DDBJ whole genome shotgun (WGS) entry which is preliminary data.</text>
</comment>
<evidence type="ECO:0000313" key="3">
    <source>
        <dbReference type="EMBL" id="MFC7393181.1"/>
    </source>
</evidence>
<feature type="domain" description="LysM" evidence="2">
    <location>
        <begin position="536"/>
        <end position="579"/>
    </location>
</feature>
<feature type="compositionally biased region" description="Basic and acidic residues" evidence="1">
    <location>
        <begin position="213"/>
        <end position="234"/>
    </location>
</feature>
<accession>A0ABW2Q140</accession>
<feature type="region of interest" description="Disordered" evidence="1">
    <location>
        <begin position="354"/>
        <end position="514"/>
    </location>
</feature>
<dbReference type="EMBL" id="JBHTCO010000011">
    <property type="protein sequence ID" value="MFC7393181.1"/>
    <property type="molecule type" value="Genomic_DNA"/>
</dbReference>
<organism evidence="3 4">
    <name type="scientific">Scopulibacillus cellulosilyticus</name>
    <dbReference type="NCBI Taxonomy" id="2665665"/>
    <lineage>
        <taxon>Bacteria</taxon>
        <taxon>Bacillati</taxon>
        <taxon>Bacillota</taxon>
        <taxon>Bacilli</taxon>
        <taxon>Bacillales</taxon>
        <taxon>Sporolactobacillaceae</taxon>
        <taxon>Scopulibacillus</taxon>
    </lineage>
</organism>
<dbReference type="PROSITE" id="PS51782">
    <property type="entry name" value="LYSM"/>
    <property type="match status" value="1"/>
</dbReference>
<dbReference type="Pfam" id="PF20918">
    <property type="entry name" value="SPOCS_spoVID-N"/>
    <property type="match status" value="1"/>
</dbReference>
<dbReference type="InterPro" id="IPR036779">
    <property type="entry name" value="LysM_dom_sf"/>
</dbReference>
<feature type="compositionally biased region" description="Polar residues" evidence="1">
    <location>
        <begin position="236"/>
        <end position="247"/>
    </location>
</feature>
<reference evidence="4" key="1">
    <citation type="journal article" date="2019" name="Int. J. Syst. Evol. Microbiol.">
        <title>The Global Catalogue of Microorganisms (GCM) 10K type strain sequencing project: providing services to taxonomists for standard genome sequencing and annotation.</title>
        <authorList>
            <consortium name="The Broad Institute Genomics Platform"/>
            <consortium name="The Broad Institute Genome Sequencing Center for Infectious Disease"/>
            <person name="Wu L."/>
            <person name="Ma J."/>
        </authorList>
    </citation>
    <scope>NUCLEOTIDE SEQUENCE [LARGE SCALE GENOMIC DNA]</scope>
    <source>
        <strain evidence="4">CGMCC 1.16305</strain>
    </source>
</reference>
<dbReference type="Proteomes" id="UP001596505">
    <property type="component" value="Unassembled WGS sequence"/>
</dbReference>
<dbReference type="InterPro" id="IPR018392">
    <property type="entry name" value="LysM"/>
</dbReference>
<dbReference type="Pfam" id="PF01476">
    <property type="entry name" value="LysM"/>
    <property type="match status" value="1"/>
</dbReference>
<name>A0ABW2Q140_9BACL</name>
<evidence type="ECO:0000256" key="1">
    <source>
        <dbReference type="SAM" id="MobiDB-lite"/>
    </source>
</evidence>
<feature type="region of interest" description="Disordered" evidence="1">
    <location>
        <begin position="198"/>
        <end position="253"/>
    </location>
</feature>
<feature type="compositionally biased region" description="Acidic residues" evidence="1">
    <location>
        <begin position="361"/>
        <end position="372"/>
    </location>
</feature>
<dbReference type="InterPro" id="IPR048862">
    <property type="entry name" value="SPOCS_spoVID_N"/>
</dbReference>
<evidence type="ECO:0000313" key="4">
    <source>
        <dbReference type="Proteomes" id="UP001596505"/>
    </source>
</evidence>